<sequence length="101" mass="11080">MIDQENIFLGPSQDSLVVCDCCEIVVLEIKFPARIVIGGANLFLPEGGEEAVLFGEPRSLDAAVVVRGKPRGLDMVFEVLGGPGVYCSGRFLDDWLTKFFW</sequence>
<evidence type="ECO:0000313" key="2">
    <source>
        <dbReference type="Proteomes" id="UP000887013"/>
    </source>
</evidence>
<protein>
    <submittedName>
        <fullName evidence="1">Uncharacterized protein</fullName>
    </submittedName>
</protein>
<dbReference type="EMBL" id="BMAW01116069">
    <property type="protein sequence ID" value="GFT68999.1"/>
    <property type="molecule type" value="Genomic_DNA"/>
</dbReference>
<evidence type="ECO:0000313" key="1">
    <source>
        <dbReference type="EMBL" id="GFT68999.1"/>
    </source>
</evidence>
<dbReference type="Proteomes" id="UP000887013">
    <property type="component" value="Unassembled WGS sequence"/>
</dbReference>
<reference evidence="1" key="1">
    <citation type="submission" date="2020-08" db="EMBL/GenBank/DDBJ databases">
        <title>Multicomponent nature underlies the extraordinary mechanical properties of spider dragline silk.</title>
        <authorList>
            <person name="Kono N."/>
            <person name="Nakamura H."/>
            <person name="Mori M."/>
            <person name="Yoshida Y."/>
            <person name="Ohtoshi R."/>
            <person name="Malay A.D."/>
            <person name="Moran D.A.P."/>
            <person name="Tomita M."/>
            <person name="Numata K."/>
            <person name="Arakawa K."/>
        </authorList>
    </citation>
    <scope>NUCLEOTIDE SEQUENCE</scope>
</reference>
<keyword evidence="2" id="KW-1185">Reference proteome</keyword>
<proteinExistence type="predicted"/>
<gene>
    <name evidence="1" type="ORF">NPIL_677771</name>
</gene>
<accession>A0A8X6U122</accession>
<dbReference type="AlphaFoldDB" id="A0A8X6U122"/>
<comment type="caution">
    <text evidence="1">The sequence shown here is derived from an EMBL/GenBank/DDBJ whole genome shotgun (WGS) entry which is preliminary data.</text>
</comment>
<name>A0A8X6U122_NEPPI</name>
<organism evidence="1 2">
    <name type="scientific">Nephila pilipes</name>
    <name type="common">Giant wood spider</name>
    <name type="synonym">Nephila maculata</name>
    <dbReference type="NCBI Taxonomy" id="299642"/>
    <lineage>
        <taxon>Eukaryota</taxon>
        <taxon>Metazoa</taxon>
        <taxon>Ecdysozoa</taxon>
        <taxon>Arthropoda</taxon>
        <taxon>Chelicerata</taxon>
        <taxon>Arachnida</taxon>
        <taxon>Araneae</taxon>
        <taxon>Araneomorphae</taxon>
        <taxon>Entelegynae</taxon>
        <taxon>Araneoidea</taxon>
        <taxon>Nephilidae</taxon>
        <taxon>Nephila</taxon>
    </lineage>
</organism>
<dbReference type="OrthoDB" id="6435142at2759"/>